<dbReference type="GO" id="GO:0007010">
    <property type="term" value="P:cytoskeleton organization"/>
    <property type="evidence" value="ECO:0007669"/>
    <property type="project" value="UniProtKB-ARBA"/>
</dbReference>
<evidence type="ECO:0000256" key="15">
    <source>
        <dbReference type="SAM" id="MobiDB-lite"/>
    </source>
</evidence>
<dbReference type="PROSITE" id="PS51285">
    <property type="entry name" value="AGC_KINASE_CTER"/>
    <property type="match status" value="1"/>
</dbReference>
<accession>A0AAD2GVN7</accession>
<dbReference type="PROSITE" id="PS00108">
    <property type="entry name" value="PROTEIN_KINASE_ST"/>
    <property type="match status" value="1"/>
</dbReference>
<dbReference type="Gene3D" id="1.10.510.10">
    <property type="entry name" value="Transferase(Phosphotransferase) domain 1"/>
    <property type="match status" value="1"/>
</dbReference>
<feature type="compositionally biased region" description="Polar residues" evidence="15">
    <location>
        <begin position="1050"/>
        <end position="1070"/>
    </location>
</feature>
<dbReference type="InterPro" id="IPR000719">
    <property type="entry name" value="Prot_kinase_dom"/>
</dbReference>
<dbReference type="PANTHER" id="PTHR22988">
    <property type="entry name" value="MYOTONIC DYSTROPHY S/T KINASE-RELATED"/>
    <property type="match status" value="1"/>
</dbReference>
<dbReference type="EC" id="2.7.11.1" evidence="3"/>
<dbReference type="InterPro" id="IPR036890">
    <property type="entry name" value="HATPase_C_sf"/>
</dbReference>
<dbReference type="Gene3D" id="1.20.140.20">
    <property type="entry name" value="Alpha-ketoacid/pyruvate dehydrogenase kinase, N-terminal domain"/>
    <property type="match status" value="1"/>
</dbReference>
<comment type="caution">
    <text evidence="18">The sequence shown here is derived from an EMBL/GenBank/DDBJ whole genome shotgun (WGS) entry which is preliminary data.</text>
</comment>
<feature type="domain" description="Protein kinase" evidence="16">
    <location>
        <begin position="1174"/>
        <end position="1479"/>
    </location>
</feature>
<keyword evidence="9 14" id="KW-0067">ATP-binding</keyword>
<evidence type="ECO:0000259" key="17">
    <source>
        <dbReference type="PROSITE" id="PS51285"/>
    </source>
</evidence>
<comment type="similarity">
    <text evidence="2">Belongs to the PDK/BCKDK protein kinase family.</text>
</comment>
<dbReference type="PROSITE" id="PS00107">
    <property type="entry name" value="PROTEIN_KINASE_ATP"/>
    <property type="match status" value="1"/>
</dbReference>
<keyword evidence="4" id="KW-0723">Serine/threonine-protein kinase</keyword>
<dbReference type="SUPFAM" id="SSF55874">
    <property type="entry name" value="ATPase domain of HSP90 chaperone/DNA topoisomerase II/histidine kinase"/>
    <property type="match status" value="1"/>
</dbReference>
<evidence type="ECO:0000256" key="8">
    <source>
        <dbReference type="ARBA" id="ARBA00022777"/>
    </source>
</evidence>
<evidence type="ECO:0000256" key="11">
    <source>
        <dbReference type="ARBA" id="ARBA00038271"/>
    </source>
</evidence>
<keyword evidence="10" id="KW-0496">Mitochondrion</keyword>
<dbReference type="SUPFAM" id="SSF69012">
    <property type="entry name" value="alpha-ketoacid dehydrogenase kinase, N-terminal domain"/>
    <property type="match status" value="1"/>
</dbReference>
<dbReference type="InterPro" id="IPR000961">
    <property type="entry name" value="AGC-kinase_C"/>
</dbReference>
<comment type="catalytic activity">
    <reaction evidence="13">
        <text>L-seryl-[protein] + ATP = O-phospho-L-seryl-[protein] + ADP + H(+)</text>
        <dbReference type="Rhea" id="RHEA:17989"/>
        <dbReference type="Rhea" id="RHEA-COMP:9863"/>
        <dbReference type="Rhea" id="RHEA-COMP:11604"/>
        <dbReference type="ChEBI" id="CHEBI:15378"/>
        <dbReference type="ChEBI" id="CHEBI:29999"/>
        <dbReference type="ChEBI" id="CHEBI:30616"/>
        <dbReference type="ChEBI" id="CHEBI:83421"/>
        <dbReference type="ChEBI" id="CHEBI:456216"/>
        <dbReference type="EC" id="2.7.11.1"/>
    </reaction>
</comment>
<evidence type="ECO:0000256" key="13">
    <source>
        <dbReference type="ARBA" id="ARBA00048679"/>
    </source>
</evidence>
<feature type="domain" description="AGC-kinase C-terminal" evidence="17">
    <location>
        <begin position="1464"/>
        <end position="1532"/>
    </location>
</feature>
<dbReference type="SMART" id="SM00220">
    <property type="entry name" value="S_TKc"/>
    <property type="match status" value="1"/>
</dbReference>
<dbReference type="Pfam" id="PF10436">
    <property type="entry name" value="BCDHK_Adom3"/>
    <property type="match status" value="1"/>
</dbReference>
<dbReference type="FunFam" id="3.30.200.20:FF:000192">
    <property type="entry name" value="Serine/threonine-protein kinase cot-1"/>
    <property type="match status" value="1"/>
</dbReference>
<gene>
    <name evidence="18" type="ORF">MYCIT1_LOCUS2225</name>
</gene>
<dbReference type="PROSITE" id="PS50011">
    <property type="entry name" value="PROTEIN_KINASE_DOM"/>
    <property type="match status" value="1"/>
</dbReference>
<dbReference type="GO" id="GO:0004674">
    <property type="term" value="F:protein serine/threonine kinase activity"/>
    <property type="evidence" value="ECO:0007669"/>
    <property type="project" value="UniProtKB-KW"/>
</dbReference>
<evidence type="ECO:0000256" key="1">
    <source>
        <dbReference type="ARBA" id="ARBA00004173"/>
    </source>
</evidence>
<evidence type="ECO:0000256" key="3">
    <source>
        <dbReference type="ARBA" id="ARBA00012513"/>
    </source>
</evidence>
<dbReference type="PANTHER" id="PTHR22988:SF76">
    <property type="entry name" value="CHROMOSOME UNDETERMINED SCAFFOLD_135, WHOLE GENOME SHOTGUN SEQUENCE"/>
    <property type="match status" value="1"/>
</dbReference>
<feature type="region of interest" description="Disordered" evidence="15">
    <location>
        <begin position="271"/>
        <end position="290"/>
    </location>
</feature>
<dbReference type="InterPro" id="IPR050839">
    <property type="entry name" value="Rho-assoc_Ser/Thr_Kinase"/>
</dbReference>
<evidence type="ECO:0000313" key="18">
    <source>
        <dbReference type="EMBL" id="CAK5263042.1"/>
    </source>
</evidence>
<dbReference type="InterPro" id="IPR008271">
    <property type="entry name" value="Ser/Thr_kinase_AS"/>
</dbReference>
<keyword evidence="8" id="KW-0418">Kinase</keyword>
<dbReference type="SUPFAM" id="SSF56112">
    <property type="entry name" value="Protein kinase-like (PK-like)"/>
    <property type="match status" value="1"/>
</dbReference>
<dbReference type="Pfam" id="PF00069">
    <property type="entry name" value="Pkinase"/>
    <property type="match status" value="2"/>
</dbReference>
<dbReference type="SMART" id="SM00133">
    <property type="entry name" value="S_TK_X"/>
    <property type="match status" value="1"/>
</dbReference>
<protein>
    <recommendedName>
        <fullName evidence="3">non-specific serine/threonine protein kinase</fullName>
        <ecNumber evidence="3">2.7.11.1</ecNumber>
    </recommendedName>
</protein>
<keyword evidence="5" id="KW-0597">Phosphoprotein</keyword>
<keyword evidence="19" id="KW-1185">Reference proteome</keyword>
<evidence type="ECO:0000256" key="5">
    <source>
        <dbReference type="ARBA" id="ARBA00022553"/>
    </source>
</evidence>
<dbReference type="InterPro" id="IPR017441">
    <property type="entry name" value="Protein_kinase_ATP_BS"/>
</dbReference>
<dbReference type="GO" id="GO:0005524">
    <property type="term" value="F:ATP binding"/>
    <property type="evidence" value="ECO:0007669"/>
    <property type="project" value="UniProtKB-UniRule"/>
</dbReference>
<sequence>MCRHVNSRTCFQFDAFTHVQVPNGFQWVRNISLLQTSHCIHNSLARWVNAPPHGLKLVQDNILSNHSGQYRGPWNLQVRSYRSTLGQIPGVQLLAERTMCALTMDQNVFVLVEDPLAPSRADFLAAVGPNGEPPNAPRPSHYRTTFLTLRPPGALEQLMMQLKARWVPVRAPTAGAPQRGQSSQQLTIDGAIFAIGSDWLVRIGNVVLAGGAVKGMLLEAEYLPLPVLRSPIADGTSELLSNLLTSILPNLPDAKTVAVNISDAQWNDVLFDEDDSESPGSPGDSGMEDEDIFVSGEEKSTISRQDWLGVNRDRRAAYLIIGGLNSIAEYMPEMRQKCPSLDYASHTLALSSRHWGTGTHFFVRMSTLQAAKARNVCLGISWWTIEIIPATGQEGNGLFRTMFNLGKQASKRCGRGYATSPSQHRLFYQNKQLELYAAKEANRLTLRQLIFFGRSMNEQRLIKSANYVRTEPPIRIAHRLRDMQALPYIVMTQEGVDEVYEMYWTAFDKLRRYPPITTFAENIKFCSSLSEVLQEHSTVIPNLALGLSLASPHLSADALDSFLRRMLISRISRRVLAEHHIALSASLADKTTTSKDSQVGIIFPGLNVQECIERCAHILREPGDHLPEVIVDGQLGIQFAYIREHLEYIVFELLKNSIQATSLLHPSNPPPIRATVFSGKDNVGIRISDRGGGLAHTRVSSCSDLFSFSHHRNASRLQDGRIGALRSASKNPRGMRATVDEQVDRWQQEHEQDYGSEDEEGRQRIGIGLPMSNIFATYFGGSLDLVSLNGLGMMYMVPLPAVSLTLGRNGCLSPSSETRHKLGGHRSLETFLNFLIFACVLAPTPWHAATAATIGLINSAGRQPKLYGRLQGLLGDDPCLRPALPVSLSRPSNCRNWAGYVQDSRDAGMDDSPPAYSRDYVHPMALKSLPLESRKAPIRDGFARPLPLPPGADTKPGTAPLRIHKKSQSTAPTSYHQAAGPDSHICPPSRAGYPAYPPPPPPGVDRSSIPATAAIIDPNSFYKAIIAPAAAAQHIHNSVQTTFVRARSGPMSSRNGSIRSPSAASFQPNSAGPRAPGSNVTSSNSDYVYFDRSTAGFEAVLPKAKGAQMKLEHYYKVAVDSAIERNTRRVELERKLQTDNTTSEERKHRQLLQLGKKESTFLRLRRTKLGLDDFRTVKVIGKGAFGEVRLVQKADTGKIYAMKMLRKEEMLKKDQLAHVRAERDVLAESASEWIVQLYYSFQDPTYLYLIMEFIPGGDLMTMLIKYDTFSEDVTRFYMAECVLAIESVHQMGYIHRDIKPDNILIDKDGHVKLSDFGLSTGFHKQHDSNYYQRLLDNAHKDPSQASRNSVMVNSINLTMTNEQIQTWKANRRKLAYSTVGTPDYIAPEIFQQNGYGKECDWWSLGAIAFECLVGYPPFCSESTHETYQKIIQWQHHLIFPDDVHLSRPAEDLIRRLITSADRRLSVDWGTLRSIDSPFVPHLRSITDTSYFPTDQLEQVPEEIPADAADAAANKDLAFLGYTFKRFSISNTF</sequence>
<dbReference type="InterPro" id="IPR036784">
    <property type="entry name" value="AK/P_DHK_N_sf"/>
</dbReference>
<evidence type="ECO:0000256" key="12">
    <source>
        <dbReference type="ARBA" id="ARBA00047899"/>
    </source>
</evidence>
<evidence type="ECO:0000313" key="19">
    <source>
        <dbReference type="Proteomes" id="UP001295794"/>
    </source>
</evidence>
<feature type="region of interest" description="Disordered" evidence="15">
    <location>
        <begin position="943"/>
        <end position="1007"/>
    </location>
</feature>
<dbReference type="FunFam" id="1.10.510.10:FF:000024">
    <property type="entry name" value="Probable serine/threonine-protein kinase cot-1"/>
    <property type="match status" value="1"/>
</dbReference>
<evidence type="ECO:0000256" key="9">
    <source>
        <dbReference type="ARBA" id="ARBA00022840"/>
    </source>
</evidence>
<dbReference type="CDD" id="cd21773">
    <property type="entry name" value="MobB_CBK1"/>
    <property type="match status" value="1"/>
</dbReference>
<dbReference type="GO" id="GO:0005739">
    <property type="term" value="C:mitochondrion"/>
    <property type="evidence" value="ECO:0007669"/>
    <property type="project" value="UniProtKB-SubCell"/>
</dbReference>
<dbReference type="InterPro" id="IPR018955">
    <property type="entry name" value="BCDHK/PDK_N"/>
</dbReference>
<dbReference type="Proteomes" id="UP001295794">
    <property type="component" value="Unassembled WGS sequence"/>
</dbReference>
<dbReference type="Gene3D" id="3.30.200.20">
    <property type="entry name" value="Phosphorylase Kinase, domain 1"/>
    <property type="match status" value="1"/>
</dbReference>
<evidence type="ECO:0000256" key="4">
    <source>
        <dbReference type="ARBA" id="ARBA00022527"/>
    </source>
</evidence>
<dbReference type="EMBL" id="CAVNYO010000032">
    <property type="protein sequence ID" value="CAK5263042.1"/>
    <property type="molecule type" value="Genomic_DNA"/>
</dbReference>
<keyword evidence="7 14" id="KW-0547">Nucleotide-binding</keyword>
<evidence type="ECO:0000256" key="10">
    <source>
        <dbReference type="ARBA" id="ARBA00023128"/>
    </source>
</evidence>
<evidence type="ECO:0000256" key="7">
    <source>
        <dbReference type="ARBA" id="ARBA00022741"/>
    </source>
</evidence>
<evidence type="ECO:0000256" key="6">
    <source>
        <dbReference type="ARBA" id="ARBA00022679"/>
    </source>
</evidence>
<feature type="region of interest" description="Disordered" evidence="15">
    <location>
        <begin position="1046"/>
        <end position="1083"/>
    </location>
</feature>
<feature type="binding site" evidence="14">
    <location>
        <position position="1203"/>
    </location>
    <ligand>
        <name>ATP</name>
        <dbReference type="ChEBI" id="CHEBI:30616"/>
    </ligand>
</feature>
<evidence type="ECO:0000256" key="2">
    <source>
        <dbReference type="ARBA" id="ARBA00006155"/>
    </source>
</evidence>
<evidence type="ECO:0000256" key="14">
    <source>
        <dbReference type="PROSITE-ProRule" id="PRU10141"/>
    </source>
</evidence>
<evidence type="ECO:0000259" key="16">
    <source>
        <dbReference type="PROSITE" id="PS50011"/>
    </source>
</evidence>
<comment type="subcellular location">
    <subcellularLocation>
        <location evidence="1">Mitochondrion</location>
    </subcellularLocation>
</comment>
<name>A0AAD2GVN7_9AGAR</name>
<reference evidence="18" key="1">
    <citation type="submission" date="2023-11" db="EMBL/GenBank/DDBJ databases">
        <authorList>
            <person name="De Vega J J."/>
            <person name="De Vega J J."/>
        </authorList>
    </citation>
    <scope>NUCLEOTIDE SEQUENCE</scope>
</reference>
<dbReference type="Gene3D" id="3.30.565.10">
    <property type="entry name" value="Histidine kinase-like ATPase, C-terminal domain"/>
    <property type="match status" value="1"/>
</dbReference>
<comment type="catalytic activity">
    <reaction evidence="12">
        <text>L-threonyl-[protein] + ATP = O-phospho-L-threonyl-[protein] + ADP + H(+)</text>
        <dbReference type="Rhea" id="RHEA:46608"/>
        <dbReference type="Rhea" id="RHEA-COMP:11060"/>
        <dbReference type="Rhea" id="RHEA-COMP:11605"/>
        <dbReference type="ChEBI" id="CHEBI:15378"/>
        <dbReference type="ChEBI" id="CHEBI:30013"/>
        <dbReference type="ChEBI" id="CHEBI:30616"/>
        <dbReference type="ChEBI" id="CHEBI:61977"/>
        <dbReference type="ChEBI" id="CHEBI:456216"/>
        <dbReference type="EC" id="2.7.11.1"/>
    </reaction>
</comment>
<comment type="similarity">
    <text evidence="11">Belongs to the protein kinase superfamily. STE Ser/Thr protein kinase family. COT1 subfamily.</text>
</comment>
<organism evidence="18 19">
    <name type="scientific">Mycena citricolor</name>
    <dbReference type="NCBI Taxonomy" id="2018698"/>
    <lineage>
        <taxon>Eukaryota</taxon>
        <taxon>Fungi</taxon>
        <taxon>Dikarya</taxon>
        <taxon>Basidiomycota</taxon>
        <taxon>Agaricomycotina</taxon>
        <taxon>Agaricomycetes</taxon>
        <taxon>Agaricomycetidae</taxon>
        <taxon>Agaricales</taxon>
        <taxon>Marasmiineae</taxon>
        <taxon>Mycenaceae</taxon>
        <taxon>Mycena</taxon>
    </lineage>
</organism>
<proteinExistence type="inferred from homology"/>
<dbReference type="InterPro" id="IPR011009">
    <property type="entry name" value="Kinase-like_dom_sf"/>
</dbReference>
<keyword evidence="6" id="KW-0808">Transferase</keyword>